<name>A0AAP0HR75_9MAGN</name>
<sequence>MFLNKSILGDFEKFFKQQTLIVSKDMARRLGGSSYFLGHCCCSQVSWIYLLSENEDESEPTLDVLWWYLWLGRNRGIFEEQELLLEDVWEQFQLLTAKRYRGLKSLSNIFLGC</sequence>
<protein>
    <submittedName>
        <fullName evidence="1">Uncharacterized protein</fullName>
    </submittedName>
</protein>
<dbReference type="AlphaFoldDB" id="A0AAP0HR75"/>
<accession>A0AAP0HR75</accession>
<dbReference type="Proteomes" id="UP001420932">
    <property type="component" value="Unassembled WGS sequence"/>
</dbReference>
<organism evidence="1 2">
    <name type="scientific">Stephania yunnanensis</name>
    <dbReference type="NCBI Taxonomy" id="152371"/>
    <lineage>
        <taxon>Eukaryota</taxon>
        <taxon>Viridiplantae</taxon>
        <taxon>Streptophyta</taxon>
        <taxon>Embryophyta</taxon>
        <taxon>Tracheophyta</taxon>
        <taxon>Spermatophyta</taxon>
        <taxon>Magnoliopsida</taxon>
        <taxon>Ranunculales</taxon>
        <taxon>Menispermaceae</taxon>
        <taxon>Menispermoideae</taxon>
        <taxon>Cissampelideae</taxon>
        <taxon>Stephania</taxon>
    </lineage>
</organism>
<dbReference type="EMBL" id="JBBNAF010000011">
    <property type="protein sequence ID" value="KAK9098323.1"/>
    <property type="molecule type" value="Genomic_DNA"/>
</dbReference>
<evidence type="ECO:0000313" key="2">
    <source>
        <dbReference type="Proteomes" id="UP001420932"/>
    </source>
</evidence>
<proteinExistence type="predicted"/>
<evidence type="ECO:0000313" key="1">
    <source>
        <dbReference type="EMBL" id="KAK9098323.1"/>
    </source>
</evidence>
<gene>
    <name evidence="1" type="ORF">Syun_025368</name>
</gene>
<reference evidence="1 2" key="1">
    <citation type="submission" date="2024-01" db="EMBL/GenBank/DDBJ databases">
        <title>Genome assemblies of Stephania.</title>
        <authorList>
            <person name="Yang L."/>
        </authorList>
    </citation>
    <scope>NUCLEOTIDE SEQUENCE [LARGE SCALE GENOMIC DNA]</scope>
    <source>
        <strain evidence="1">YNDBR</strain>
        <tissue evidence="1">Leaf</tissue>
    </source>
</reference>
<keyword evidence="2" id="KW-1185">Reference proteome</keyword>
<comment type="caution">
    <text evidence="1">The sequence shown here is derived from an EMBL/GenBank/DDBJ whole genome shotgun (WGS) entry which is preliminary data.</text>
</comment>